<evidence type="ECO:0000313" key="3">
    <source>
        <dbReference type="Proteomes" id="UP001215280"/>
    </source>
</evidence>
<dbReference type="EMBL" id="JARJLG010000073">
    <property type="protein sequence ID" value="KAJ7752774.1"/>
    <property type="molecule type" value="Genomic_DNA"/>
</dbReference>
<keyword evidence="3" id="KW-1185">Reference proteome</keyword>
<feature type="compositionally biased region" description="Polar residues" evidence="1">
    <location>
        <begin position="20"/>
        <end position="32"/>
    </location>
</feature>
<reference evidence="2" key="1">
    <citation type="submission" date="2023-03" db="EMBL/GenBank/DDBJ databases">
        <title>Massive genome expansion in bonnet fungi (Mycena s.s.) driven by repeated elements and novel gene families across ecological guilds.</title>
        <authorList>
            <consortium name="Lawrence Berkeley National Laboratory"/>
            <person name="Harder C.B."/>
            <person name="Miyauchi S."/>
            <person name="Viragh M."/>
            <person name="Kuo A."/>
            <person name="Thoen E."/>
            <person name="Andreopoulos B."/>
            <person name="Lu D."/>
            <person name="Skrede I."/>
            <person name="Drula E."/>
            <person name="Henrissat B."/>
            <person name="Morin E."/>
            <person name="Kohler A."/>
            <person name="Barry K."/>
            <person name="LaButti K."/>
            <person name="Morin E."/>
            <person name="Salamov A."/>
            <person name="Lipzen A."/>
            <person name="Mereny Z."/>
            <person name="Hegedus B."/>
            <person name="Baldrian P."/>
            <person name="Stursova M."/>
            <person name="Weitz H."/>
            <person name="Taylor A."/>
            <person name="Grigoriev I.V."/>
            <person name="Nagy L.G."/>
            <person name="Martin F."/>
            <person name="Kauserud H."/>
        </authorList>
    </citation>
    <scope>NUCLEOTIDE SEQUENCE</scope>
    <source>
        <strain evidence="2">CBHHK188m</strain>
    </source>
</reference>
<evidence type="ECO:0000256" key="1">
    <source>
        <dbReference type="SAM" id="MobiDB-lite"/>
    </source>
</evidence>
<evidence type="ECO:0000313" key="2">
    <source>
        <dbReference type="EMBL" id="KAJ7752774.1"/>
    </source>
</evidence>
<feature type="region of interest" description="Disordered" evidence="1">
    <location>
        <begin position="1"/>
        <end position="32"/>
    </location>
</feature>
<dbReference type="Proteomes" id="UP001215280">
    <property type="component" value="Unassembled WGS sequence"/>
</dbReference>
<comment type="caution">
    <text evidence="2">The sequence shown here is derived from an EMBL/GenBank/DDBJ whole genome shotgun (WGS) entry which is preliminary data.</text>
</comment>
<organism evidence="2 3">
    <name type="scientific">Mycena maculata</name>
    <dbReference type="NCBI Taxonomy" id="230809"/>
    <lineage>
        <taxon>Eukaryota</taxon>
        <taxon>Fungi</taxon>
        <taxon>Dikarya</taxon>
        <taxon>Basidiomycota</taxon>
        <taxon>Agaricomycotina</taxon>
        <taxon>Agaricomycetes</taxon>
        <taxon>Agaricomycetidae</taxon>
        <taxon>Agaricales</taxon>
        <taxon>Marasmiineae</taxon>
        <taxon>Mycenaceae</taxon>
        <taxon>Mycena</taxon>
    </lineage>
</organism>
<name>A0AAD7IXS3_9AGAR</name>
<gene>
    <name evidence="2" type="ORF">DFH07DRAFT_941395</name>
</gene>
<proteinExistence type="predicted"/>
<accession>A0AAD7IXS3</accession>
<dbReference type="AlphaFoldDB" id="A0AAD7IXS3"/>
<protein>
    <submittedName>
        <fullName evidence="2">Uncharacterized protein</fullName>
    </submittedName>
</protein>
<sequence>MYSRKAPNAQTARFPGHPTGSPTARSTGANNPFSHRFNAVASQLGVPVSSDKELDELLHPFAKRPEQLASLKATLIASAEASVPPSGRFPVFGETPEESGEAAFQTLRLDAGLNVRFFCGGSPSGMLFFDFVDTRTGRPVNLPAGYSVYQRMPEGGDIRLVPMHEVFGYPRMDLKARFALRENSGVLFRMPGGKEYHLISPIIPRP</sequence>